<evidence type="ECO:0000256" key="1">
    <source>
        <dbReference type="SAM" id="MobiDB-lite"/>
    </source>
</evidence>
<dbReference type="InterPro" id="IPR012340">
    <property type="entry name" value="NA-bd_OB-fold"/>
</dbReference>
<protein>
    <submittedName>
        <fullName evidence="2">Uncharacterized protein</fullName>
    </submittedName>
</protein>
<gene>
    <name evidence="2" type="ordered locus">Dret_1614</name>
</gene>
<dbReference type="EMBL" id="CP001734">
    <property type="protein sequence ID" value="ACV68898.1"/>
    <property type="molecule type" value="Genomic_DNA"/>
</dbReference>
<dbReference type="RefSeq" id="WP_015752041.1">
    <property type="nucleotide sequence ID" value="NC_013223.1"/>
</dbReference>
<evidence type="ECO:0000313" key="3">
    <source>
        <dbReference type="Proteomes" id="UP000001052"/>
    </source>
</evidence>
<dbReference type="AlphaFoldDB" id="C8X3A1"/>
<evidence type="ECO:0000313" key="2">
    <source>
        <dbReference type="EMBL" id="ACV68898.1"/>
    </source>
</evidence>
<name>C8X3A1_DESRD</name>
<proteinExistence type="predicted"/>
<dbReference type="Gene3D" id="2.40.50.140">
    <property type="entry name" value="Nucleic acid-binding proteins"/>
    <property type="match status" value="1"/>
</dbReference>
<dbReference type="Proteomes" id="UP000001052">
    <property type="component" value="Chromosome"/>
</dbReference>
<dbReference type="SUPFAM" id="SSF50249">
    <property type="entry name" value="Nucleic acid-binding proteins"/>
    <property type="match status" value="1"/>
</dbReference>
<organism evidence="2 3">
    <name type="scientific">Desulfohalobium retbaense (strain ATCC 49708 / DSM 5692 / JCM 16813 / HR100)</name>
    <dbReference type="NCBI Taxonomy" id="485915"/>
    <lineage>
        <taxon>Bacteria</taxon>
        <taxon>Pseudomonadati</taxon>
        <taxon>Thermodesulfobacteriota</taxon>
        <taxon>Desulfovibrionia</taxon>
        <taxon>Desulfovibrionales</taxon>
        <taxon>Desulfohalobiaceae</taxon>
        <taxon>Desulfohalobium</taxon>
    </lineage>
</organism>
<feature type="compositionally biased region" description="Low complexity" evidence="1">
    <location>
        <begin position="150"/>
        <end position="163"/>
    </location>
</feature>
<accession>C8X3A1</accession>
<dbReference type="STRING" id="485915.Dret_1614"/>
<feature type="region of interest" description="Disordered" evidence="1">
    <location>
        <begin position="137"/>
        <end position="173"/>
    </location>
</feature>
<dbReference type="HOGENOM" id="CLU_1545171_0_0_7"/>
<reference evidence="3" key="1">
    <citation type="submission" date="2009-09" db="EMBL/GenBank/DDBJ databases">
        <title>The complete chromosome of Desulfohalobium retbaense DSM 5692.</title>
        <authorList>
            <consortium name="US DOE Joint Genome Institute (JGI-PGF)"/>
            <person name="Lucas S."/>
            <person name="Copeland A."/>
            <person name="Lapidus A."/>
            <person name="Glavina del Rio T."/>
            <person name="Dalin E."/>
            <person name="Tice H."/>
            <person name="Bruce D."/>
            <person name="Goodwin L."/>
            <person name="Pitluck S."/>
            <person name="Kyrpides N."/>
            <person name="Mavromatis K."/>
            <person name="Ivanova N."/>
            <person name="Mikhailova N."/>
            <person name="Munk A.C."/>
            <person name="Brettin T."/>
            <person name="Detter J.C."/>
            <person name="Han C."/>
            <person name="Tapia R."/>
            <person name="Larimer F."/>
            <person name="Land M."/>
            <person name="Hauser L."/>
            <person name="Markowitz V."/>
            <person name="Cheng J.-F."/>
            <person name="Hugenholtz P."/>
            <person name="Woyke T."/>
            <person name="Wu D."/>
            <person name="Spring S."/>
            <person name="Klenk H.-P."/>
            <person name="Eisen J.A."/>
        </authorList>
    </citation>
    <scope>NUCLEOTIDE SEQUENCE [LARGE SCALE GENOMIC DNA]</scope>
    <source>
        <strain evidence="3">DSM 5692</strain>
    </source>
</reference>
<dbReference type="KEGG" id="drt:Dret_1614"/>
<sequence>MTSQTAIYSSCQDIIRDDYTWRRFTNCWTGKPDYALYFPETPVHEDMVLPSMYVTSVAINHEDESVTWHKIRFYGELADHANEAMKKRSMVARLSAEGHVRTRNFIDKEGNEREEQYTVIGSAKRLKVHEIHEHLGSEASDPFAAAMDTPPVDSVPVSQSSAPTSSELDDIPF</sequence>
<dbReference type="eggNOG" id="COG0629">
    <property type="taxonomic scope" value="Bacteria"/>
</dbReference>
<reference evidence="2 3" key="2">
    <citation type="journal article" date="2010" name="Stand. Genomic Sci.">
        <title>Complete genome sequence of Desulfohalobium retbaense type strain (HR(100)).</title>
        <authorList>
            <person name="Spring S."/>
            <person name="Nolan M."/>
            <person name="Lapidus A."/>
            <person name="Glavina Del Rio T."/>
            <person name="Copeland A."/>
            <person name="Tice H."/>
            <person name="Cheng J.F."/>
            <person name="Lucas S."/>
            <person name="Land M."/>
            <person name="Chen F."/>
            <person name="Bruce D."/>
            <person name="Goodwin L."/>
            <person name="Pitluck S."/>
            <person name="Ivanova N."/>
            <person name="Mavromatis K."/>
            <person name="Mikhailova N."/>
            <person name="Pati A."/>
            <person name="Chen A."/>
            <person name="Palaniappan K."/>
            <person name="Hauser L."/>
            <person name="Chang Y.J."/>
            <person name="Jeffries C.D."/>
            <person name="Munk C."/>
            <person name="Kiss H."/>
            <person name="Chain P."/>
            <person name="Han C."/>
            <person name="Brettin T."/>
            <person name="Detter J.C."/>
            <person name="Schuler E."/>
            <person name="Goker M."/>
            <person name="Rohde M."/>
            <person name="Bristow J."/>
            <person name="Eisen J.A."/>
            <person name="Markowitz V."/>
            <person name="Hugenholtz P."/>
            <person name="Kyrpides N.C."/>
            <person name="Klenk H.P."/>
        </authorList>
    </citation>
    <scope>NUCLEOTIDE SEQUENCE [LARGE SCALE GENOMIC DNA]</scope>
    <source>
        <strain evidence="2 3">DSM 5692</strain>
    </source>
</reference>
<keyword evidence="3" id="KW-1185">Reference proteome</keyword>